<feature type="region of interest" description="Disordered" evidence="1">
    <location>
        <begin position="878"/>
        <end position="959"/>
    </location>
</feature>
<evidence type="ECO:0000256" key="1">
    <source>
        <dbReference type="SAM" id="MobiDB-lite"/>
    </source>
</evidence>
<dbReference type="AlphaFoldDB" id="A0A1W6Z156"/>
<dbReference type="EMBL" id="CP021109">
    <property type="protein sequence ID" value="ARP86573.1"/>
    <property type="molecule type" value="Genomic_DNA"/>
</dbReference>
<feature type="compositionally biased region" description="Low complexity" evidence="1">
    <location>
        <begin position="896"/>
        <end position="915"/>
    </location>
</feature>
<accession>A0A1W6Z156</accession>
<feature type="region of interest" description="Disordered" evidence="1">
    <location>
        <begin position="998"/>
        <end position="1028"/>
    </location>
</feature>
<protein>
    <submittedName>
        <fullName evidence="2">Uncharacterized protein</fullName>
    </submittedName>
</protein>
<dbReference type="Proteomes" id="UP000194139">
    <property type="component" value="Chromosome"/>
</dbReference>
<dbReference type="RefSeq" id="WP_086072319.1">
    <property type="nucleotide sequence ID" value="NZ_CP021109.1"/>
</dbReference>
<organism evidence="2 3">
    <name type="scientific">Bordetella genomosp. 9</name>
    <dbReference type="NCBI Taxonomy" id="1416803"/>
    <lineage>
        <taxon>Bacteria</taxon>
        <taxon>Pseudomonadati</taxon>
        <taxon>Pseudomonadota</taxon>
        <taxon>Betaproteobacteria</taxon>
        <taxon>Burkholderiales</taxon>
        <taxon>Alcaligenaceae</taxon>
        <taxon>Bordetella</taxon>
    </lineage>
</organism>
<proteinExistence type="predicted"/>
<reference evidence="2 3" key="1">
    <citation type="submission" date="2017-05" db="EMBL/GenBank/DDBJ databases">
        <title>Complete and WGS of Bordetella genogroups.</title>
        <authorList>
            <person name="Spilker T."/>
            <person name="LiPuma J."/>
        </authorList>
    </citation>
    <scope>NUCLEOTIDE SEQUENCE [LARGE SCALE GENOMIC DNA]</scope>
    <source>
        <strain evidence="2 3">AU17164</strain>
    </source>
</reference>
<name>A0A1W6Z156_9BORD</name>
<evidence type="ECO:0000313" key="2">
    <source>
        <dbReference type="EMBL" id="ARP86573.1"/>
    </source>
</evidence>
<evidence type="ECO:0000313" key="3">
    <source>
        <dbReference type="Proteomes" id="UP000194139"/>
    </source>
</evidence>
<sequence length="1028" mass="109385">MTNPIGIQASLGQSTASCADRPRGRLENLVFSVLAGPGKRHKPTPGRARQPFSLVNAGNPGRSRRAARAAERQLAHDAGKLRQALAKTGDGALSDKAHDRLARLAERTARLGDALPPHAAQRPDDGPGLLRFMQDQLLRQYGAGTSAYSPSADAQACRRLAKLKMGFERWAASMPAEGTQASPEHVATARQALGTAIDAEAALRATGKDLDFLAQALSAGSPAAITPEAVAAFERILTARRMLRPDGDLQAFLMPKLRLLSREPDGAAALSRAVLAFSSDETMQAWKSAVAEWAKCRAGGRSDATETTVAAALNDLKDIPGGFRSAAIEVLKEAACEHSARLAAPSLQPTAEGLQILYGSVAALQPHAGKGKLDQIMKALFAHAVRNALVPPHQRDFDGIHRLAAPLTEALAQVTQKVDGHLAMLNAPQILEPKELNALRAQMLGVVLDGMGVQRAIDAVPGSAWLATQAAQQEAAREVLPGKPAPEIVRSPGTAMNAVHNGIKGLLDAFLDGSDRHAEKAVGRKLPRILQAWADLQRFDNAQRRQTEAIDEALKGLVKFDLVYNGPLGNHFGPDGLARGLKGRGKGDLLRHIPADQREQAQEVLATLWQRVHVAQAKATGLDSINAILREASPLIGASSPAARPGARSLEKIHAATQSLAVTTTWVFQRSYLQRDEALELLWSSLEDGALAMLLNVFSPYAATGGQRPLREELDAIAMAAPGSAADRTSLHDAMFRTLSQEALARLRRRALARAPAFRAQAEPEIQRLYAAVASPASRRRNGLAAADVVSRLIDHARDTSKPVDPPFIFTGTHYETAGALTTHLRRRFDALWRDLYGDFQHLNVAVCGHSGARVDMDAMLTNLQETVLNHSGILQRMQRQDGKLAPVRPAHGRPADAALPATPDAAAGATPQAASGSRSRTGSIPADPETAAPSPYAASEISVSRASGRTPKHAEYDYPPDVGYVPAMRQVYPPADAGSLGVPPNLQGIPDLRQAYPPANTAVYPAPPDAQDAGYASDEGTGDAIQS</sequence>
<gene>
    <name evidence="2" type="ORF">CAL13_10410</name>
</gene>
<keyword evidence="3" id="KW-1185">Reference proteome</keyword>